<organism evidence="8 9">
    <name type="scientific">Pyxicephalus adspersus</name>
    <name type="common">African bullfrog</name>
    <dbReference type="NCBI Taxonomy" id="30357"/>
    <lineage>
        <taxon>Eukaryota</taxon>
        <taxon>Metazoa</taxon>
        <taxon>Chordata</taxon>
        <taxon>Craniata</taxon>
        <taxon>Vertebrata</taxon>
        <taxon>Euteleostomi</taxon>
        <taxon>Amphibia</taxon>
        <taxon>Batrachia</taxon>
        <taxon>Anura</taxon>
        <taxon>Neobatrachia</taxon>
        <taxon>Ranoidea</taxon>
        <taxon>Pyxicephalidae</taxon>
        <taxon>Pyxicephalinae</taxon>
        <taxon>Pyxicephalus</taxon>
    </lineage>
</organism>
<dbReference type="PANTHER" id="PTHR23098">
    <property type="entry name" value="AGAP001331-PA-RELATED"/>
    <property type="match status" value="1"/>
</dbReference>
<dbReference type="PANTHER" id="PTHR23098:SF22">
    <property type="entry name" value="MYB-LIKE DOMAIN-CONTAINING PROTEIN"/>
    <property type="match status" value="1"/>
</dbReference>
<comment type="caution">
    <text evidence="8">The sequence shown here is derived from an EMBL/GenBank/DDBJ whole genome shotgun (WGS) entry which is preliminary data.</text>
</comment>
<evidence type="ECO:0000256" key="3">
    <source>
        <dbReference type="RuleBase" id="RU003858"/>
    </source>
</evidence>
<feature type="region of interest" description="Disordered" evidence="5">
    <location>
        <begin position="437"/>
        <end position="475"/>
    </location>
</feature>
<dbReference type="SMART" id="SM00397">
    <property type="entry name" value="t_SNARE"/>
    <property type="match status" value="1"/>
</dbReference>
<dbReference type="CDD" id="cd15877">
    <property type="entry name" value="SNARE_TSNARE1"/>
    <property type="match status" value="1"/>
</dbReference>
<dbReference type="Gene3D" id="1.20.58.70">
    <property type="match status" value="1"/>
</dbReference>
<dbReference type="SMART" id="SM00503">
    <property type="entry name" value="SynN"/>
    <property type="match status" value="1"/>
</dbReference>
<protein>
    <recommendedName>
        <fullName evidence="10">t-SNARE domain-containing protein 1</fullName>
    </recommendedName>
</protein>
<evidence type="ECO:0000256" key="1">
    <source>
        <dbReference type="ARBA" id="ARBA00009063"/>
    </source>
</evidence>
<feature type="domain" description="Myb-like" evidence="6">
    <location>
        <begin position="267"/>
        <end position="339"/>
    </location>
</feature>
<feature type="region of interest" description="Disordered" evidence="5">
    <location>
        <begin position="550"/>
        <end position="576"/>
    </location>
</feature>
<dbReference type="Pfam" id="PF05739">
    <property type="entry name" value="SNARE"/>
    <property type="match status" value="1"/>
</dbReference>
<keyword evidence="9" id="KW-1185">Reference proteome</keyword>
<dbReference type="GO" id="GO:0016192">
    <property type="term" value="P:vesicle-mediated transport"/>
    <property type="evidence" value="ECO:0007669"/>
    <property type="project" value="InterPro"/>
</dbReference>
<dbReference type="PROSITE" id="PS50090">
    <property type="entry name" value="MYB_LIKE"/>
    <property type="match status" value="1"/>
</dbReference>
<dbReference type="InterPro" id="IPR010989">
    <property type="entry name" value="SNARE"/>
</dbReference>
<dbReference type="GO" id="GO:0006886">
    <property type="term" value="P:intracellular protein transport"/>
    <property type="evidence" value="ECO:0007669"/>
    <property type="project" value="InterPro"/>
</dbReference>
<proteinExistence type="inferred from homology"/>
<evidence type="ECO:0000256" key="4">
    <source>
        <dbReference type="SAM" id="Coils"/>
    </source>
</evidence>
<feature type="coiled-coil region" evidence="4">
    <location>
        <begin position="230"/>
        <end position="257"/>
    </location>
</feature>
<keyword evidence="2 4" id="KW-0175">Coiled coil</keyword>
<dbReference type="SUPFAM" id="SSF47661">
    <property type="entry name" value="t-snare proteins"/>
    <property type="match status" value="1"/>
</dbReference>
<evidence type="ECO:0000259" key="6">
    <source>
        <dbReference type="PROSITE" id="PS50090"/>
    </source>
</evidence>
<dbReference type="PROSITE" id="PS00914">
    <property type="entry name" value="SYNTAXIN"/>
    <property type="match status" value="1"/>
</dbReference>
<dbReference type="GO" id="GO:0016020">
    <property type="term" value="C:membrane"/>
    <property type="evidence" value="ECO:0007669"/>
    <property type="project" value="InterPro"/>
</dbReference>
<evidence type="ECO:0000313" key="9">
    <source>
        <dbReference type="Proteomes" id="UP001181693"/>
    </source>
</evidence>
<dbReference type="Pfam" id="PF13873">
    <property type="entry name" value="Myb_DNA-bind_5"/>
    <property type="match status" value="1"/>
</dbReference>
<dbReference type="AlphaFoldDB" id="A0AAV3ALR0"/>
<feature type="compositionally biased region" description="Acidic residues" evidence="5">
    <location>
        <begin position="379"/>
        <end position="388"/>
    </location>
</feature>
<evidence type="ECO:0008006" key="10">
    <source>
        <dbReference type="Google" id="ProtNLM"/>
    </source>
</evidence>
<comment type="similarity">
    <text evidence="1 3">Belongs to the syntaxin family.</text>
</comment>
<dbReference type="Proteomes" id="UP001181693">
    <property type="component" value="Unassembled WGS sequence"/>
</dbReference>
<reference evidence="8" key="1">
    <citation type="thesis" date="2020" institute="ProQuest LLC" country="789 East Eisenhower Parkway, Ann Arbor, MI, USA">
        <title>Comparative Genomics and Chromosome Evolution.</title>
        <authorList>
            <person name="Mudd A.B."/>
        </authorList>
    </citation>
    <scope>NUCLEOTIDE SEQUENCE</scope>
    <source>
        <strain evidence="8">1538</strain>
        <tissue evidence="8">Blood</tissue>
    </source>
</reference>
<dbReference type="InterPro" id="IPR001005">
    <property type="entry name" value="SANT/Myb"/>
</dbReference>
<dbReference type="Pfam" id="PF14523">
    <property type="entry name" value="Syntaxin_2"/>
    <property type="match status" value="1"/>
</dbReference>
<evidence type="ECO:0000259" key="7">
    <source>
        <dbReference type="PROSITE" id="PS50192"/>
    </source>
</evidence>
<evidence type="ECO:0000256" key="5">
    <source>
        <dbReference type="SAM" id="MobiDB-lite"/>
    </source>
</evidence>
<feature type="domain" description="T-SNARE coiled-coil homology" evidence="7">
    <location>
        <begin position="192"/>
        <end position="254"/>
    </location>
</feature>
<sequence>MSYGSVDGTGFGSRNIFGGPSSQGYQPLATQVDPNEIQELFQLSSADVFRINANVQSLEKILRSLGTPSDTPELREHLHFTQQETNNTITTSTKSILQLSEIVRGSTRQDRLQLDRIKSQLSDSIQHYGTVQKKIADKSKSLLSGGQKNLKQSPHTPFSDIADDEKIFNGGDDQWQKQSEEQDLSEITEEDLEQIRRKEESLKQIESDMLDVNQIMKDLASIVYEQGDSVDSIEANIETASSNVESANRQLAKASQHQRRNLRMACAPRKRKEKFSPLELEILVAEVTKHHSKLYGSERVNLSQPARERIWLEIAKKINAVARSPRTTRDLRRRWDDMKRRTKEKLALIKRSVTSGGLSRSPTGMHNDTNSDVYPGYGNDDEDDDHDDVDVELDAPHIALELQSDEEENGPGCTWVPLKTIEMVTTEHDMSDHPVIIQTSASSPSPPSSPQNQAKSTYVRRLSQTPPHPRRQHEVSEFEKQLMESQVQQNTLLSSWYQQQTSLMVQQNLILENLVEQSRRLADNVEILNRTLERMVDTNHSRKAAAHFVKDRVPASSTRASSRASGGQSETCQKGEMLPHLHRTLCPPGGHHYHRCLHQEIAKVETSNPPSPVLA</sequence>
<gene>
    <name evidence="8" type="ORF">GDO54_011638</name>
</gene>
<name>A0AAV3ALR0_PYXAD</name>
<feature type="compositionally biased region" description="Polar residues" evidence="5">
    <location>
        <begin position="353"/>
        <end position="372"/>
    </location>
</feature>
<dbReference type="InterPro" id="IPR000727">
    <property type="entry name" value="T_SNARE_dom"/>
</dbReference>
<evidence type="ECO:0000256" key="2">
    <source>
        <dbReference type="ARBA" id="ARBA00023054"/>
    </source>
</evidence>
<dbReference type="EMBL" id="DYDO01000005">
    <property type="protein sequence ID" value="DBA23925.1"/>
    <property type="molecule type" value="Genomic_DNA"/>
</dbReference>
<dbReference type="InterPro" id="IPR006011">
    <property type="entry name" value="Syntaxin_N"/>
</dbReference>
<evidence type="ECO:0000313" key="8">
    <source>
        <dbReference type="EMBL" id="DBA23925.1"/>
    </source>
</evidence>
<dbReference type="InterPro" id="IPR028002">
    <property type="entry name" value="Myb_DNA-bind_5"/>
</dbReference>
<dbReference type="InterPro" id="IPR006012">
    <property type="entry name" value="Syntaxin/epimorphin_CS"/>
</dbReference>
<dbReference type="GO" id="GO:0005484">
    <property type="term" value="F:SNAP receptor activity"/>
    <property type="evidence" value="ECO:0007669"/>
    <property type="project" value="InterPro"/>
</dbReference>
<feature type="compositionally biased region" description="Low complexity" evidence="5">
    <location>
        <begin position="555"/>
        <end position="565"/>
    </location>
</feature>
<dbReference type="PROSITE" id="PS50192">
    <property type="entry name" value="T_SNARE"/>
    <property type="match status" value="1"/>
</dbReference>
<dbReference type="Gene3D" id="1.20.5.110">
    <property type="match status" value="1"/>
</dbReference>
<feature type="region of interest" description="Disordered" evidence="5">
    <location>
        <begin position="353"/>
        <end position="388"/>
    </location>
</feature>
<accession>A0AAV3ALR0</accession>
<dbReference type="GO" id="GO:0005634">
    <property type="term" value="C:nucleus"/>
    <property type="evidence" value="ECO:0007669"/>
    <property type="project" value="TreeGrafter"/>
</dbReference>